<sequence length="575" mass="66595">MLKYLNQCLSIYLSHILQAILLVLLFSCNSSVANAQSHYTGQPIDFANLNISSLYIMDNKGEFALISKNLNNKSALPLYKNQGAYQLKIFFFSQPQTQDIWLQLRTKQLYKKVALNQHTLTHTYMPLNRLLLPKDKLNAYKNELTIEFDILDGQQNHAFLDIALANAEALHQQSKQYSIATTSYAVLFIVFFITLLCTYLFLTHQNFILFSAIFYFNAALLTSFWALFWLQELPASLYNDTPTVLSYLMGLSFLIMNLSLMNITVNTQAALIIFISILLYFLPIPIFLSFCIFTLLISIIIAPRKRPYVYLGMLTLVCCFTVIDQFNTFDYLIRTLESMILKSFLYQLEYFALSLFFIYFLIHSAQQFQKQSQQHLKLQIQKKNLELQLINKHIQPHFLMNALMSVQQQIELSPSDAIDMIELLSDEFQLLHKHIGRQFVPLKDEIEMFAKLLSFMGKQQQTDYKLETHIECHDLMIPAGILHTFVENGVKHGFKGIEPGIFVIKINLISNDLILSVENNGDNHHANKVESGLGLHYVRQQLEMWQPNKWHLNCEPTNNGWKNTISIKDFLSSRQ</sequence>
<accession>A0A5S3YT19</accession>
<feature type="transmembrane region" description="Helical" evidence="1">
    <location>
        <begin position="277"/>
        <end position="302"/>
    </location>
</feature>
<feature type="transmembrane region" description="Helical" evidence="1">
    <location>
        <begin position="308"/>
        <end position="332"/>
    </location>
</feature>
<proteinExistence type="predicted"/>
<evidence type="ECO:0000259" key="3">
    <source>
        <dbReference type="Pfam" id="PF06580"/>
    </source>
</evidence>
<dbReference type="SUPFAM" id="SSF55874">
    <property type="entry name" value="ATPase domain of HSP90 chaperone/DNA topoisomerase II/histidine kinase"/>
    <property type="match status" value="1"/>
</dbReference>
<dbReference type="EMBL" id="PNCM01000028">
    <property type="protein sequence ID" value="TMP79714.1"/>
    <property type="molecule type" value="Genomic_DNA"/>
</dbReference>
<feature type="signal peptide" evidence="2">
    <location>
        <begin position="1"/>
        <end position="35"/>
    </location>
</feature>
<dbReference type="PROSITE" id="PS51257">
    <property type="entry name" value="PROKAR_LIPOPROTEIN"/>
    <property type="match status" value="1"/>
</dbReference>
<keyword evidence="1" id="KW-0472">Membrane</keyword>
<gene>
    <name evidence="4" type="ORF">CWB73_13145</name>
</gene>
<dbReference type="PANTHER" id="PTHR34220">
    <property type="entry name" value="SENSOR HISTIDINE KINASE YPDA"/>
    <property type="match status" value="1"/>
</dbReference>
<dbReference type="GO" id="GO:0016020">
    <property type="term" value="C:membrane"/>
    <property type="evidence" value="ECO:0007669"/>
    <property type="project" value="InterPro"/>
</dbReference>
<feature type="chain" id="PRO_5024372011" description="Signal transduction histidine kinase internal region domain-containing protein" evidence="2">
    <location>
        <begin position="36"/>
        <end position="575"/>
    </location>
</feature>
<comment type="caution">
    <text evidence="4">The sequence shown here is derived from an EMBL/GenBank/DDBJ whole genome shotgun (WGS) entry which is preliminary data.</text>
</comment>
<keyword evidence="2" id="KW-0732">Signal</keyword>
<organism evidence="4 5">
    <name type="scientific">Pseudoalteromonas phenolica</name>
    <dbReference type="NCBI Taxonomy" id="161398"/>
    <lineage>
        <taxon>Bacteria</taxon>
        <taxon>Pseudomonadati</taxon>
        <taxon>Pseudomonadota</taxon>
        <taxon>Gammaproteobacteria</taxon>
        <taxon>Alteromonadales</taxon>
        <taxon>Pseudoalteromonadaceae</taxon>
        <taxon>Pseudoalteromonas</taxon>
    </lineage>
</organism>
<reference evidence="5" key="2">
    <citation type="submission" date="2019-06" db="EMBL/GenBank/DDBJ databases">
        <title>Co-occurence of chitin degradation, pigmentation and bioactivity in marine Pseudoalteromonas.</title>
        <authorList>
            <person name="Sonnenschein E.C."/>
            <person name="Bech P.K."/>
        </authorList>
    </citation>
    <scope>NUCLEOTIDE SEQUENCE [LARGE SCALE GENOMIC DNA]</scope>
    <source>
        <strain evidence="5">S1189</strain>
    </source>
</reference>
<dbReference type="InterPro" id="IPR010559">
    <property type="entry name" value="Sig_transdc_His_kin_internal"/>
</dbReference>
<dbReference type="GO" id="GO:0000155">
    <property type="term" value="F:phosphorelay sensor kinase activity"/>
    <property type="evidence" value="ECO:0007669"/>
    <property type="project" value="InterPro"/>
</dbReference>
<keyword evidence="1" id="KW-0812">Transmembrane</keyword>
<feature type="transmembrane region" description="Helical" evidence="1">
    <location>
        <begin position="184"/>
        <end position="202"/>
    </location>
</feature>
<feature type="transmembrane region" description="Helical" evidence="1">
    <location>
        <begin position="244"/>
        <end position="265"/>
    </location>
</feature>
<dbReference type="Gene3D" id="3.30.565.10">
    <property type="entry name" value="Histidine kinase-like ATPase, C-terminal domain"/>
    <property type="match status" value="1"/>
</dbReference>
<feature type="transmembrane region" description="Helical" evidence="1">
    <location>
        <begin position="207"/>
        <end position="229"/>
    </location>
</feature>
<feature type="domain" description="Signal transduction histidine kinase internal region" evidence="3">
    <location>
        <begin position="386"/>
        <end position="454"/>
    </location>
</feature>
<evidence type="ECO:0000256" key="2">
    <source>
        <dbReference type="SAM" id="SignalP"/>
    </source>
</evidence>
<evidence type="ECO:0000313" key="4">
    <source>
        <dbReference type="EMBL" id="TMP79714.1"/>
    </source>
</evidence>
<feature type="transmembrane region" description="Helical" evidence="1">
    <location>
        <begin position="344"/>
        <end position="362"/>
    </location>
</feature>
<dbReference type="InterPro" id="IPR050640">
    <property type="entry name" value="Bact_2-comp_sensor_kinase"/>
</dbReference>
<evidence type="ECO:0000256" key="1">
    <source>
        <dbReference type="SAM" id="Phobius"/>
    </source>
</evidence>
<name>A0A5S3YT19_9GAMM</name>
<dbReference type="InterPro" id="IPR036890">
    <property type="entry name" value="HATPase_C_sf"/>
</dbReference>
<reference evidence="4 5" key="1">
    <citation type="submission" date="2017-12" db="EMBL/GenBank/DDBJ databases">
        <authorList>
            <person name="Paulsen S."/>
            <person name="Gram L.K."/>
        </authorList>
    </citation>
    <scope>NUCLEOTIDE SEQUENCE [LARGE SCALE GENOMIC DNA]</scope>
    <source>
        <strain evidence="4 5">S1189</strain>
    </source>
</reference>
<dbReference type="Proteomes" id="UP000307362">
    <property type="component" value="Unassembled WGS sequence"/>
</dbReference>
<keyword evidence="1" id="KW-1133">Transmembrane helix</keyword>
<dbReference type="AlphaFoldDB" id="A0A5S3YT19"/>
<dbReference type="PANTHER" id="PTHR34220:SF7">
    <property type="entry name" value="SENSOR HISTIDINE KINASE YPDA"/>
    <property type="match status" value="1"/>
</dbReference>
<dbReference type="Pfam" id="PF06580">
    <property type="entry name" value="His_kinase"/>
    <property type="match status" value="1"/>
</dbReference>
<evidence type="ECO:0000313" key="5">
    <source>
        <dbReference type="Proteomes" id="UP000307362"/>
    </source>
</evidence>
<dbReference type="OrthoDB" id="6681382at2"/>
<protein>
    <recommendedName>
        <fullName evidence="3">Signal transduction histidine kinase internal region domain-containing protein</fullName>
    </recommendedName>
</protein>